<dbReference type="SUPFAM" id="SSF111369">
    <property type="entry name" value="HlyD-like secretion proteins"/>
    <property type="match status" value="1"/>
</dbReference>
<organism evidence="6 7">
    <name type="scientific">Candidatus Methylocalor cossyra</name>
    <dbReference type="NCBI Taxonomy" id="3108543"/>
    <lineage>
        <taxon>Bacteria</taxon>
        <taxon>Pseudomonadati</taxon>
        <taxon>Pseudomonadota</taxon>
        <taxon>Gammaproteobacteria</taxon>
        <taxon>Methylococcales</taxon>
        <taxon>Methylococcaceae</taxon>
        <taxon>Candidatus Methylocalor</taxon>
    </lineage>
</organism>
<sequence length="382" mass="42049">MPETLPRLSMRGILIIFLATLGLAHGQEAPRSRTTEPLAVTASPALLQKLVVAPVALGEFVETLELPGRVTLNEHRVARIGPSVSGRASEVRAFVGQRVQKGEVLAVINSTELSSAQAAYLKAKTQANLFRLRVERTRRLVAEHIISLAELKARESELAEAEIEMRAFADHLRVLGMGDEAVARLAKTGHIESLTPVTATLSGTVIERHVSIGQMVQPSDDLFVVADLSEVWVVAEAPEQKAYLAEVNGEAEVEIPALPGRKITGKLIHVADIVNPSTRTVTVRMEVKNPHHRIKPEMLATMVIRRPAVKGLVVPSKAVVRNGDRDYVFVQTARDRFELRPVTLGVDTQGFRRVLEGLHEDQRIVVDGAFHLNNERIRKELE</sequence>
<dbReference type="Gene3D" id="2.40.30.170">
    <property type="match status" value="1"/>
</dbReference>
<feature type="domain" description="CusB-like beta-barrel" evidence="3">
    <location>
        <begin position="230"/>
        <end position="306"/>
    </location>
</feature>
<feature type="domain" description="CzcB-like barrel-sandwich hybrid" evidence="4">
    <location>
        <begin position="76"/>
        <end position="227"/>
    </location>
</feature>
<dbReference type="Gene3D" id="2.40.420.20">
    <property type="match status" value="1"/>
</dbReference>
<name>A0ABM9NFR2_9GAMM</name>
<evidence type="ECO:0000259" key="5">
    <source>
        <dbReference type="Pfam" id="PF25975"/>
    </source>
</evidence>
<proteinExistence type="inferred from homology"/>
<gene>
    <name evidence="6" type="ORF">MECH1_V1_0661</name>
</gene>
<keyword evidence="2" id="KW-0813">Transport</keyword>
<feature type="domain" description="CzcB-like C-terminal circularly permuted SH3-like" evidence="5">
    <location>
        <begin position="313"/>
        <end position="372"/>
    </location>
</feature>
<dbReference type="PANTHER" id="PTHR30097">
    <property type="entry name" value="CATION EFFLUX SYSTEM PROTEIN CUSB"/>
    <property type="match status" value="1"/>
</dbReference>
<dbReference type="Pfam" id="PF25975">
    <property type="entry name" value="CzcB_C"/>
    <property type="match status" value="1"/>
</dbReference>
<dbReference type="InterPro" id="IPR006143">
    <property type="entry name" value="RND_pump_MFP"/>
</dbReference>
<dbReference type="InterPro" id="IPR058647">
    <property type="entry name" value="BSH_CzcB-like"/>
</dbReference>
<dbReference type="InterPro" id="IPR058792">
    <property type="entry name" value="Beta-barrel_RND_2"/>
</dbReference>
<evidence type="ECO:0000313" key="6">
    <source>
        <dbReference type="EMBL" id="CAL1239437.1"/>
    </source>
</evidence>
<dbReference type="Pfam" id="PF25954">
    <property type="entry name" value="Beta-barrel_RND_2"/>
    <property type="match status" value="1"/>
</dbReference>
<dbReference type="Pfam" id="PF25973">
    <property type="entry name" value="BSH_CzcB"/>
    <property type="match status" value="1"/>
</dbReference>
<evidence type="ECO:0000256" key="1">
    <source>
        <dbReference type="ARBA" id="ARBA00009477"/>
    </source>
</evidence>
<evidence type="ECO:0000259" key="4">
    <source>
        <dbReference type="Pfam" id="PF25973"/>
    </source>
</evidence>
<keyword evidence="7" id="KW-1185">Reference proteome</keyword>
<dbReference type="InterPro" id="IPR058649">
    <property type="entry name" value="CzcB_C"/>
</dbReference>
<comment type="similarity">
    <text evidence="1">Belongs to the membrane fusion protein (MFP) (TC 8.A.1) family.</text>
</comment>
<dbReference type="PANTHER" id="PTHR30097:SF4">
    <property type="entry name" value="SLR6042 PROTEIN"/>
    <property type="match status" value="1"/>
</dbReference>
<dbReference type="InterPro" id="IPR051909">
    <property type="entry name" value="MFP_Cation_Efflux"/>
</dbReference>
<protein>
    <submittedName>
        <fullName evidence="6">Secretion protein HlyD</fullName>
    </submittedName>
</protein>
<accession>A0ABM9NFR2</accession>
<evidence type="ECO:0000259" key="3">
    <source>
        <dbReference type="Pfam" id="PF25954"/>
    </source>
</evidence>
<evidence type="ECO:0000256" key="2">
    <source>
        <dbReference type="ARBA" id="ARBA00022448"/>
    </source>
</evidence>
<dbReference type="EMBL" id="OZ026884">
    <property type="protein sequence ID" value="CAL1239437.1"/>
    <property type="molecule type" value="Genomic_DNA"/>
</dbReference>
<dbReference type="Gene3D" id="1.10.287.470">
    <property type="entry name" value="Helix hairpin bin"/>
    <property type="match status" value="1"/>
</dbReference>
<dbReference type="NCBIfam" id="TIGR01730">
    <property type="entry name" value="RND_mfp"/>
    <property type="match status" value="1"/>
</dbReference>
<evidence type="ECO:0000313" key="7">
    <source>
        <dbReference type="Proteomes" id="UP001497493"/>
    </source>
</evidence>
<dbReference type="Proteomes" id="UP001497493">
    <property type="component" value="Chromosome"/>
</dbReference>
<reference evidence="6 7" key="1">
    <citation type="submission" date="2024-04" db="EMBL/GenBank/DDBJ databases">
        <authorList>
            <person name="Cremers G."/>
        </authorList>
    </citation>
    <scope>NUCLEOTIDE SEQUENCE [LARGE SCALE GENOMIC DNA]</scope>
    <source>
        <strain evidence="6">MeCH1-AG</strain>
    </source>
</reference>